<dbReference type="Proteomes" id="UP000663671">
    <property type="component" value="Chromosome 4"/>
</dbReference>
<sequence>MAPTTRSTRSSQSSLLLSNRVTSTRQRYHRWTDEELNFLAYGRARRWSYARIQRTHFPSYTTKSINEAYLRIPIEERARRASIVADSLAVSRNASQIEKHIRSNPIRETRYFSRPLLQLEGNLEAPRPSLVRQERDNSSLKSTNGAADRYNLRPKGSRTTR</sequence>
<evidence type="ECO:0000313" key="3">
    <source>
        <dbReference type="Proteomes" id="UP000663671"/>
    </source>
</evidence>
<name>A0A8A1M3J4_AJECA</name>
<gene>
    <name evidence="2" type="ORF">I7I51_05361</name>
</gene>
<dbReference type="EMBL" id="CP069110">
    <property type="protein sequence ID" value="QSS60561.1"/>
    <property type="molecule type" value="Genomic_DNA"/>
</dbReference>
<dbReference type="VEuPathDB" id="FungiDB:I7I51_05361"/>
<feature type="region of interest" description="Disordered" evidence="1">
    <location>
        <begin position="125"/>
        <end position="161"/>
    </location>
</feature>
<proteinExistence type="predicted"/>
<evidence type="ECO:0000256" key="1">
    <source>
        <dbReference type="SAM" id="MobiDB-lite"/>
    </source>
</evidence>
<evidence type="ECO:0000313" key="2">
    <source>
        <dbReference type="EMBL" id="QSS60561.1"/>
    </source>
</evidence>
<accession>A0A8A1M3J4</accession>
<protein>
    <submittedName>
        <fullName evidence="2">Uncharacterized protein</fullName>
    </submittedName>
</protein>
<dbReference type="AlphaFoldDB" id="A0A8A1M3J4"/>
<dbReference type="OrthoDB" id="4187101at2759"/>
<organism evidence="2 3">
    <name type="scientific">Ajellomyces capsulatus</name>
    <name type="common">Darling's disease fungus</name>
    <name type="synonym">Histoplasma capsulatum</name>
    <dbReference type="NCBI Taxonomy" id="5037"/>
    <lineage>
        <taxon>Eukaryota</taxon>
        <taxon>Fungi</taxon>
        <taxon>Dikarya</taxon>
        <taxon>Ascomycota</taxon>
        <taxon>Pezizomycotina</taxon>
        <taxon>Eurotiomycetes</taxon>
        <taxon>Eurotiomycetidae</taxon>
        <taxon>Onygenales</taxon>
        <taxon>Ajellomycetaceae</taxon>
        <taxon>Histoplasma</taxon>
    </lineage>
</organism>
<reference evidence="2" key="1">
    <citation type="submission" date="2021-01" db="EMBL/GenBank/DDBJ databases">
        <title>Chromosome-level genome assembly of a human fungal pathogen reveals clustering of transcriptionally co-regulated genes.</title>
        <authorList>
            <person name="Voorhies M."/>
            <person name="Cohen S."/>
            <person name="Shea T.P."/>
            <person name="Petrus S."/>
            <person name="Munoz J.F."/>
            <person name="Poplawski S."/>
            <person name="Goldman W.E."/>
            <person name="Michael T."/>
            <person name="Cuomo C.A."/>
            <person name="Sil A."/>
            <person name="Beyhan S."/>
        </authorList>
    </citation>
    <scope>NUCLEOTIDE SEQUENCE</scope>
    <source>
        <strain evidence="2">WU24</strain>
    </source>
</reference>